<name>A0A059BM18_EUCGR</name>
<accession>A0A059BM18</accession>
<dbReference type="PANTHER" id="PTHR11206">
    <property type="entry name" value="MULTIDRUG RESISTANCE PROTEIN"/>
    <property type="match status" value="1"/>
</dbReference>
<evidence type="ECO:0000256" key="1">
    <source>
        <dbReference type="ARBA" id="ARBA00010199"/>
    </source>
</evidence>
<dbReference type="AlphaFoldDB" id="A0A059BM18"/>
<organism evidence="3">
    <name type="scientific">Eucalyptus grandis</name>
    <name type="common">Flooded gum</name>
    <dbReference type="NCBI Taxonomy" id="71139"/>
    <lineage>
        <taxon>Eukaryota</taxon>
        <taxon>Viridiplantae</taxon>
        <taxon>Streptophyta</taxon>
        <taxon>Embryophyta</taxon>
        <taxon>Tracheophyta</taxon>
        <taxon>Spermatophyta</taxon>
        <taxon>Magnoliopsida</taxon>
        <taxon>eudicotyledons</taxon>
        <taxon>Gunneridae</taxon>
        <taxon>Pentapetalae</taxon>
        <taxon>rosids</taxon>
        <taxon>malvids</taxon>
        <taxon>Myrtales</taxon>
        <taxon>Myrtaceae</taxon>
        <taxon>Myrtoideae</taxon>
        <taxon>Eucalypteae</taxon>
        <taxon>Eucalyptus</taxon>
    </lineage>
</organism>
<gene>
    <name evidence="3" type="ORF">EUGRSUZ_F00504</name>
</gene>
<comment type="similarity">
    <text evidence="1">Belongs to the multi antimicrobial extrusion (MATE) (TC 2.A.66.1) family.</text>
</comment>
<keyword evidence="2" id="KW-1133">Transmembrane helix</keyword>
<proteinExistence type="inferred from homology"/>
<feature type="transmembrane region" description="Helical" evidence="2">
    <location>
        <begin position="160"/>
        <end position="178"/>
    </location>
</feature>
<dbReference type="eggNOG" id="KOG1347">
    <property type="taxonomic scope" value="Eukaryota"/>
</dbReference>
<feature type="transmembrane region" description="Helical" evidence="2">
    <location>
        <begin position="38"/>
        <end position="59"/>
    </location>
</feature>
<dbReference type="Pfam" id="PF01554">
    <property type="entry name" value="MatE"/>
    <property type="match status" value="1"/>
</dbReference>
<keyword evidence="2" id="KW-0812">Transmembrane</keyword>
<dbReference type="EMBL" id="KK198758">
    <property type="protein sequence ID" value="KCW66750.1"/>
    <property type="molecule type" value="Genomic_DNA"/>
</dbReference>
<dbReference type="Gramene" id="KCW66750">
    <property type="protein sequence ID" value="KCW66750"/>
    <property type="gene ID" value="EUGRSUZ_F00504"/>
</dbReference>
<feature type="transmembrane region" description="Helical" evidence="2">
    <location>
        <begin position="211"/>
        <end position="237"/>
    </location>
</feature>
<evidence type="ECO:0000256" key="2">
    <source>
        <dbReference type="SAM" id="Phobius"/>
    </source>
</evidence>
<dbReference type="InParanoid" id="A0A059BM18"/>
<evidence type="ECO:0000313" key="3">
    <source>
        <dbReference type="EMBL" id="KCW66750.1"/>
    </source>
</evidence>
<protein>
    <recommendedName>
        <fullName evidence="4">Polysaccharide biosynthesis protein C-terminal domain-containing protein</fullName>
    </recommendedName>
</protein>
<sequence>MEGEATKKLLKKSVAVKVGDGGEDEPLKDRIWSETKKMWIITAPAIFTRFSNFGIYIISLSFIGHLGSTELAAYSLVCTVLLRFVNGTLLGMASALETLCGQAYGAKQYHMLGVYLQRSWIVLTICSIFLVPLFIFTALLLKALGQEDKIADAAGEISPWLIPILFAFVMSFTCQMFLQAQSKNMIIAYIAAPLVVVHPCLSWLWTTKYKFGIQGAMASTILAYWLLNIGQLVFVMCGGVGN</sequence>
<feature type="transmembrane region" description="Helical" evidence="2">
    <location>
        <begin position="185"/>
        <end position="205"/>
    </location>
</feature>
<dbReference type="InterPro" id="IPR002528">
    <property type="entry name" value="MATE_fam"/>
</dbReference>
<dbReference type="OMA" id="WIVMFLA"/>
<dbReference type="GO" id="GO:0015297">
    <property type="term" value="F:antiporter activity"/>
    <property type="evidence" value="ECO:0007669"/>
    <property type="project" value="InterPro"/>
</dbReference>
<dbReference type="STRING" id="71139.A0A059BM18"/>
<keyword evidence="2" id="KW-0472">Membrane</keyword>
<feature type="transmembrane region" description="Helical" evidence="2">
    <location>
        <begin position="120"/>
        <end position="140"/>
    </location>
</feature>
<dbReference type="GO" id="GO:0042910">
    <property type="term" value="F:xenobiotic transmembrane transporter activity"/>
    <property type="evidence" value="ECO:0007669"/>
    <property type="project" value="InterPro"/>
</dbReference>
<feature type="transmembrane region" description="Helical" evidence="2">
    <location>
        <begin position="71"/>
        <end position="99"/>
    </location>
</feature>
<evidence type="ECO:0008006" key="4">
    <source>
        <dbReference type="Google" id="ProtNLM"/>
    </source>
</evidence>
<dbReference type="GO" id="GO:0022857">
    <property type="term" value="F:transmembrane transporter activity"/>
    <property type="evidence" value="ECO:0000318"/>
    <property type="project" value="GO_Central"/>
</dbReference>
<reference evidence="3" key="1">
    <citation type="submission" date="2013-07" db="EMBL/GenBank/DDBJ databases">
        <title>The genome of Eucalyptus grandis.</title>
        <authorList>
            <person name="Schmutz J."/>
            <person name="Hayes R."/>
            <person name="Myburg A."/>
            <person name="Tuskan G."/>
            <person name="Grattapaglia D."/>
            <person name="Rokhsar D.S."/>
        </authorList>
    </citation>
    <scope>NUCLEOTIDE SEQUENCE</scope>
    <source>
        <tissue evidence="3">Leaf extractions</tissue>
    </source>
</reference>
<dbReference type="GO" id="GO:0016020">
    <property type="term" value="C:membrane"/>
    <property type="evidence" value="ECO:0000318"/>
    <property type="project" value="GO_Central"/>
</dbReference>